<dbReference type="PANTHER" id="PTHR43091:SF1">
    <property type="entry name" value="BETA-KETOACYL-[ACYL-CARRIER-PROTEIN] SYNTHASE III, CHLOROPLASTIC"/>
    <property type="match status" value="1"/>
</dbReference>
<evidence type="ECO:0000256" key="4">
    <source>
        <dbReference type="ARBA" id="ARBA00022679"/>
    </source>
</evidence>
<dbReference type="Pfam" id="PF08545">
    <property type="entry name" value="ACP_syn_III"/>
    <property type="match status" value="1"/>
</dbReference>
<dbReference type="SUPFAM" id="SSF53901">
    <property type="entry name" value="Thiolase-like"/>
    <property type="match status" value="1"/>
</dbReference>
<keyword evidence="11" id="KW-1185">Reference proteome</keyword>
<keyword evidence="6" id="KW-0443">Lipid metabolism</keyword>
<dbReference type="GO" id="GO:0006633">
    <property type="term" value="P:fatty acid biosynthetic process"/>
    <property type="evidence" value="ECO:0007669"/>
    <property type="project" value="UniProtKB-KW"/>
</dbReference>
<evidence type="ECO:0000259" key="8">
    <source>
        <dbReference type="Pfam" id="PF08541"/>
    </source>
</evidence>
<keyword evidence="3" id="KW-0444">Lipid biosynthesis</keyword>
<reference evidence="10 11" key="1">
    <citation type="submission" date="2019-04" db="EMBL/GenBank/DDBJ databases">
        <title>Sulfurimonas crateris sp. nov. a facultative anaerobic sulfur-oxidizing chemolithautotrophic bacterium isolated from a terrestrial mud vulcano.</title>
        <authorList>
            <person name="Ratnikova N.M."/>
            <person name="Slobodkin A.I."/>
            <person name="Merkel A.Y."/>
            <person name="Novikov A."/>
            <person name="Bonch-Osmolovskaya E.A."/>
            <person name="Slobodkina G.B."/>
        </authorList>
    </citation>
    <scope>NUCLEOTIDE SEQUENCE [LARGE SCALE GENOMIC DNA]</scope>
    <source>
        <strain evidence="10 11">SN118</strain>
    </source>
</reference>
<evidence type="ECO:0000313" key="11">
    <source>
        <dbReference type="Proteomes" id="UP000309561"/>
    </source>
</evidence>
<name>A0A4U2ZBJ8_9BACT</name>
<dbReference type="Gene3D" id="3.40.47.10">
    <property type="match status" value="1"/>
</dbReference>
<dbReference type="AlphaFoldDB" id="A0A4U2ZBJ8"/>
<dbReference type="InterPro" id="IPR013747">
    <property type="entry name" value="ACP_syn_III_C"/>
</dbReference>
<comment type="pathway">
    <text evidence="1">Lipid metabolism.</text>
</comment>
<dbReference type="Proteomes" id="UP000309561">
    <property type="component" value="Unassembled WGS sequence"/>
</dbReference>
<dbReference type="RefSeq" id="WP_137011462.1">
    <property type="nucleotide sequence ID" value="NZ_SZPX01000001.1"/>
</dbReference>
<proteinExistence type="inferred from homology"/>
<organism evidence="10 11">
    <name type="scientific">Sulfurimonas crateris</name>
    <dbReference type="NCBI Taxonomy" id="2574727"/>
    <lineage>
        <taxon>Bacteria</taxon>
        <taxon>Pseudomonadati</taxon>
        <taxon>Campylobacterota</taxon>
        <taxon>Epsilonproteobacteria</taxon>
        <taxon>Campylobacterales</taxon>
        <taxon>Sulfurimonadaceae</taxon>
        <taxon>Sulfurimonas</taxon>
    </lineage>
</organism>
<dbReference type="OrthoDB" id="9815506at2"/>
<evidence type="ECO:0000256" key="1">
    <source>
        <dbReference type="ARBA" id="ARBA00005189"/>
    </source>
</evidence>
<keyword evidence="5" id="KW-0276">Fatty acid metabolism</keyword>
<keyword evidence="7" id="KW-0275">Fatty acid biosynthesis</keyword>
<protein>
    <submittedName>
        <fullName evidence="10">Ketoacyl-ACP synthase III</fullName>
    </submittedName>
</protein>
<dbReference type="InterPro" id="IPR013751">
    <property type="entry name" value="ACP_syn_III_N"/>
</dbReference>
<accession>A0A4U2ZBJ8</accession>
<evidence type="ECO:0000256" key="3">
    <source>
        <dbReference type="ARBA" id="ARBA00022516"/>
    </source>
</evidence>
<evidence type="ECO:0000259" key="9">
    <source>
        <dbReference type="Pfam" id="PF08545"/>
    </source>
</evidence>
<gene>
    <name evidence="10" type="ORF">FCU45_01190</name>
</gene>
<evidence type="ECO:0000256" key="7">
    <source>
        <dbReference type="ARBA" id="ARBA00023160"/>
    </source>
</evidence>
<feature type="domain" description="Beta-ketoacyl-[acyl-carrier-protein] synthase III N-terminal" evidence="9">
    <location>
        <begin position="106"/>
        <end position="170"/>
    </location>
</feature>
<evidence type="ECO:0000256" key="5">
    <source>
        <dbReference type="ARBA" id="ARBA00022832"/>
    </source>
</evidence>
<dbReference type="InterPro" id="IPR016039">
    <property type="entry name" value="Thiolase-like"/>
</dbReference>
<dbReference type="CDD" id="cd00830">
    <property type="entry name" value="KAS_III"/>
    <property type="match status" value="1"/>
</dbReference>
<sequence>MLGIKQIASYLPDNKISNYDKKEKFELDDDFIENKIGVKFHALKEKEEKASDLCVKAFTNLTQKLSINKDEIDCCVVVTQNPDFNIPHTSAIVHGKLELPQNCACFDISLGCSGYVYGLSNIISFMKNNNLKNGLLFTADPYSDIIDNEDKNTALLFGDGATVTYINEDGTFVPKDFSFGTNGKDYRELLCEEKLYMNGRAVFNFAATTIPKHIEALLHKNNLENSDIDKYVLHQGSKYIVDTIRKRLKVDESKVPFDMHEYGNTVSSSIPIILEKEIIKEENRRFLISGFGVGLSWGSAIIEKV</sequence>
<comment type="caution">
    <text evidence="10">The sequence shown here is derived from an EMBL/GenBank/DDBJ whole genome shotgun (WGS) entry which is preliminary data.</text>
</comment>
<evidence type="ECO:0000256" key="6">
    <source>
        <dbReference type="ARBA" id="ARBA00023098"/>
    </source>
</evidence>
<keyword evidence="4" id="KW-0808">Transferase</keyword>
<dbReference type="Pfam" id="PF08541">
    <property type="entry name" value="ACP_syn_III_C"/>
    <property type="match status" value="1"/>
</dbReference>
<evidence type="ECO:0000256" key="2">
    <source>
        <dbReference type="ARBA" id="ARBA00008642"/>
    </source>
</evidence>
<evidence type="ECO:0000313" key="10">
    <source>
        <dbReference type="EMBL" id="TKI71032.1"/>
    </source>
</evidence>
<dbReference type="GO" id="GO:0004315">
    <property type="term" value="F:3-oxoacyl-[acyl-carrier-protein] synthase activity"/>
    <property type="evidence" value="ECO:0007669"/>
    <property type="project" value="InterPro"/>
</dbReference>
<comment type="similarity">
    <text evidence="2">Belongs to the thiolase-like superfamily. FabH family.</text>
</comment>
<dbReference type="EMBL" id="SZPX01000001">
    <property type="protein sequence ID" value="TKI71032.1"/>
    <property type="molecule type" value="Genomic_DNA"/>
</dbReference>
<feature type="domain" description="Beta-ketoacyl-[acyl-carrier-protein] synthase III C-terminal" evidence="8">
    <location>
        <begin position="218"/>
        <end position="303"/>
    </location>
</feature>
<dbReference type="PANTHER" id="PTHR43091">
    <property type="entry name" value="3-OXOACYL-[ACYL-CARRIER-PROTEIN] SYNTHASE"/>
    <property type="match status" value="1"/>
</dbReference>